<accession>A0A2P2PTX3</accession>
<reference evidence="1" key="1">
    <citation type="submission" date="2018-02" db="EMBL/GenBank/DDBJ databases">
        <title>Rhizophora mucronata_Transcriptome.</title>
        <authorList>
            <person name="Meera S.P."/>
            <person name="Sreeshan A."/>
            <person name="Augustine A."/>
        </authorList>
    </citation>
    <scope>NUCLEOTIDE SEQUENCE</scope>
    <source>
        <tissue evidence="1">Leaf</tissue>
    </source>
</reference>
<proteinExistence type="predicted"/>
<dbReference type="AlphaFoldDB" id="A0A2P2PTX3"/>
<evidence type="ECO:0000313" key="1">
    <source>
        <dbReference type="EMBL" id="MBX58186.1"/>
    </source>
</evidence>
<organism evidence="1">
    <name type="scientific">Rhizophora mucronata</name>
    <name type="common">Asiatic mangrove</name>
    <dbReference type="NCBI Taxonomy" id="61149"/>
    <lineage>
        <taxon>Eukaryota</taxon>
        <taxon>Viridiplantae</taxon>
        <taxon>Streptophyta</taxon>
        <taxon>Embryophyta</taxon>
        <taxon>Tracheophyta</taxon>
        <taxon>Spermatophyta</taxon>
        <taxon>Magnoliopsida</taxon>
        <taxon>eudicotyledons</taxon>
        <taxon>Gunneridae</taxon>
        <taxon>Pentapetalae</taxon>
        <taxon>rosids</taxon>
        <taxon>fabids</taxon>
        <taxon>Malpighiales</taxon>
        <taxon>Rhizophoraceae</taxon>
        <taxon>Rhizophora</taxon>
    </lineage>
</organism>
<dbReference type="EMBL" id="GGEC01077702">
    <property type="protein sequence ID" value="MBX58186.1"/>
    <property type="molecule type" value="Transcribed_RNA"/>
</dbReference>
<sequence>MHVIEVYFKFVSPGIDLQIYEYELTFYSLEHQNRK</sequence>
<protein>
    <submittedName>
        <fullName evidence="1">Uncharacterized protein</fullName>
    </submittedName>
</protein>
<name>A0A2P2PTX3_RHIMU</name>